<feature type="region of interest" description="Disordered" evidence="8">
    <location>
        <begin position="14"/>
        <end position="38"/>
    </location>
</feature>
<protein>
    <recommendedName>
        <fullName evidence="11">Protein SERAC1</fullName>
    </recommendedName>
</protein>
<dbReference type="AlphaFoldDB" id="A0A370C1B1"/>
<evidence type="ECO:0000256" key="5">
    <source>
        <dbReference type="ARBA" id="ARBA00023128"/>
    </source>
</evidence>
<feature type="compositionally biased region" description="Polar residues" evidence="8">
    <location>
        <begin position="19"/>
        <end position="34"/>
    </location>
</feature>
<keyword evidence="6" id="KW-0472">Membrane</keyword>
<comment type="subcellular location">
    <subcellularLocation>
        <location evidence="2">Endoplasmic reticulum</location>
    </subcellularLocation>
    <subcellularLocation>
        <location evidence="3">Membrane</location>
    </subcellularLocation>
    <subcellularLocation>
        <location evidence="1">Mitochondrion</location>
    </subcellularLocation>
</comment>
<dbReference type="Gene3D" id="3.40.50.1820">
    <property type="entry name" value="alpha/beta hydrolase"/>
    <property type="match status" value="1"/>
</dbReference>
<dbReference type="InterPro" id="IPR052374">
    <property type="entry name" value="SERAC1"/>
</dbReference>
<evidence type="ECO:0000256" key="6">
    <source>
        <dbReference type="ARBA" id="ARBA00023136"/>
    </source>
</evidence>
<dbReference type="SUPFAM" id="SSF53474">
    <property type="entry name" value="alpha/beta-Hydrolases"/>
    <property type="match status" value="1"/>
</dbReference>
<dbReference type="GO" id="GO:0005739">
    <property type="term" value="C:mitochondrion"/>
    <property type="evidence" value="ECO:0007669"/>
    <property type="project" value="UniProtKB-SubCell"/>
</dbReference>
<dbReference type="EMBL" id="KZ851910">
    <property type="protein sequence ID" value="RDH21704.1"/>
    <property type="molecule type" value="Genomic_DNA"/>
</dbReference>
<sequence length="602" mass="68169">MPFFNQAMVNRVLRRRRQPSSAPNPTPELQQRKSFPNGIKTLCSPDDGTIDIVFIHGLTGDREATWTAEGATEPWPKSLLPSILPTARILTFGYDAFVVDWRRPVSENFIGNHAWNLLTSLSSYRDNDDTNERPVIFVCHSLGGLVCKDALFQSRQRSEKHLQSILDCTRGIIFLGTPHHGAGLANLAEVVSRSIGLLKQTNPKIVDVLKRDSEVLARIQEGFHTMIKAHSTAETPPIEVTCFYEELPVLGVGLVVPQYSAILPGYITIGIHRNHMDMTKFVNSEDPGFVAVCGELRRWIRDTDLNERSHTKKSPAVKPHAACQHGKNGRQYNLFANGAQRIADGHYFEAGGDQNFGMIPPKALSHYLPVLESLIPNDTSITTPHLWHNNLHGDNIFIDPQNPKFITSIFDRQSTQISHNHIRDPAFLDWDSLEPERARPTAAVREYTTQNIFIGWRKLTRAKSPALYRVIESRKTPAFGMIFLAHRMFEYGEAHFQSLLVDLKDHWEDLPGVSGDFPFPFSFSDAEIERIKLVSDGAVAGTELVAGVKEQLGDLWPDKGLIEHERYEECRAALEEVRDRIVEELGESEEEREEYRRLWPFD</sequence>
<proteinExistence type="predicted"/>
<evidence type="ECO:0000256" key="8">
    <source>
        <dbReference type="SAM" id="MobiDB-lite"/>
    </source>
</evidence>
<evidence type="ECO:0000313" key="10">
    <source>
        <dbReference type="Proteomes" id="UP000253845"/>
    </source>
</evidence>
<evidence type="ECO:0008006" key="11">
    <source>
        <dbReference type="Google" id="ProtNLM"/>
    </source>
</evidence>
<evidence type="ECO:0000256" key="3">
    <source>
        <dbReference type="ARBA" id="ARBA00004370"/>
    </source>
</evidence>
<dbReference type="VEuPathDB" id="FungiDB:M747DRAFT_234642"/>
<keyword evidence="5" id="KW-0496">Mitochondrion</keyword>
<evidence type="ECO:0000256" key="7">
    <source>
        <dbReference type="SAM" id="Coils"/>
    </source>
</evidence>
<evidence type="ECO:0000256" key="2">
    <source>
        <dbReference type="ARBA" id="ARBA00004240"/>
    </source>
</evidence>
<keyword evidence="7" id="KW-0175">Coiled coil</keyword>
<reference evidence="9 10" key="1">
    <citation type="submission" date="2018-07" db="EMBL/GenBank/DDBJ databases">
        <title>Section-level genome sequencing of Aspergillus section Nigri to investigate inter- and intra-species variation.</title>
        <authorList>
            <consortium name="DOE Joint Genome Institute"/>
            <person name="Vesth T.C."/>
            <person name="Nybo J.L."/>
            <person name="Theobald S."/>
            <person name="Frisvad J.C."/>
            <person name="Larsen T.O."/>
            <person name="Nielsen K.F."/>
            <person name="Hoof J.B."/>
            <person name="Brandl J."/>
            <person name="Salamov A."/>
            <person name="Riley R."/>
            <person name="Gladden J.M."/>
            <person name="Phatale P."/>
            <person name="Nielsen M.T."/>
            <person name="Lyhne E.K."/>
            <person name="Kogle M.E."/>
            <person name="Strasser K."/>
            <person name="McDonnell E."/>
            <person name="Barry K."/>
            <person name="Clum A."/>
            <person name="Chen C."/>
            <person name="Nolan M."/>
            <person name="Sandor L."/>
            <person name="Kuo A."/>
            <person name="Lipzen A."/>
            <person name="Hainaut M."/>
            <person name="Drula E."/>
            <person name="Tsang A."/>
            <person name="Magnuson J.K."/>
            <person name="Henrissat B."/>
            <person name="Wiebenga A."/>
            <person name="Simmons B.A."/>
            <person name="Makela M.R."/>
            <person name="De vries R.P."/>
            <person name="Grigoriev I.V."/>
            <person name="Mortensen U.H."/>
            <person name="Baker S.E."/>
            <person name="Andersen M.R."/>
        </authorList>
    </citation>
    <scope>NUCLEOTIDE SEQUENCE [LARGE SCALE GENOMIC DNA]</scope>
    <source>
        <strain evidence="9 10">ATCC 13496</strain>
    </source>
</reference>
<evidence type="ECO:0000313" key="9">
    <source>
        <dbReference type="EMBL" id="RDH21704.1"/>
    </source>
</evidence>
<dbReference type="GO" id="GO:0016020">
    <property type="term" value="C:membrane"/>
    <property type="evidence" value="ECO:0007669"/>
    <property type="project" value="UniProtKB-SubCell"/>
</dbReference>
<organism evidence="9 10">
    <name type="scientific">Aspergillus niger ATCC 13496</name>
    <dbReference type="NCBI Taxonomy" id="1353008"/>
    <lineage>
        <taxon>Eukaryota</taxon>
        <taxon>Fungi</taxon>
        <taxon>Dikarya</taxon>
        <taxon>Ascomycota</taxon>
        <taxon>Pezizomycotina</taxon>
        <taxon>Eurotiomycetes</taxon>
        <taxon>Eurotiomycetidae</taxon>
        <taxon>Eurotiales</taxon>
        <taxon>Aspergillaceae</taxon>
        <taxon>Aspergillus</taxon>
        <taxon>Aspergillus subgen. Circumdati</taxon>
    </lineage>
</organism>
<dbReference type="GO" id="GO:0005783">
    <property type="term" value="C:endoplasmic reticulum"/>
    <property type="evidence" value="ECO:0007669"/>
    <property type="project" value="UniProtKB-SubCell"/>
</dbReference>
<gene>
    <name evidence="9" type="ORF">M747DRAFT_234642</name>
</gene>
<keyword evidence="4" id="KW-0256">Endoplasmic reticulum</keyword>
<evidence type="ECO:0000256" key="4">
    <source>
        <dbReference type="ARBA" id="ARBA00022824"/>
    </source>
</evidence>
<dbReference type="PANTHER" id="PTHR48182">
    <property type="entry name" value="PROTEIN SERAC1"/>
    <property type="match status" value="1"/>
</dbReference>
<dbReference type="PANTHER" id="PTHR48182:SF2">
    <property type="entry name" value="PROTEIN SERAC1"/>
    <property type="match status" value="1"/>
</dbReference>
<name>A0A370C1B1_ASPNG</name>
<feature type="coiled-coil region" evidence="7">
    <location>
        <begin position="567"/>
        <end position="598"/>
    </location>
</feature>
<dbReference type="InterPro" id="IPR029058">
    <property type="entry name" value="AB_hydrolase_fold"/>
</dbReference>
<evidence type="ECO:0000256" key="1">
    <source>
        <dbReference type="ARBA" id="ARBA00004173"/>
    </source>
</evidence>
<dbReference type="Proteomes" id="UP000253845">
    <property type="component" value="Unassembled WGS sequence"/>
</dbReference>
<accession>A0A370C1B1</accession>